<dbReference type="GeneID" id="70138095"/>
<gene>
    <name evidence="2" type="ORF">BKA67DRAFT_692134</name>
</gene>
<dbReference type="Proteomes" id="UP000758603">
    <property type="component" value="Unassembled WGS sequence"/>
</dbReference>
<dbReference type="AlphaFoldDB" id="A0A9P8UIT0"/>
<evidence type="ECO:0000256" key="1">
    <source>
        <dbReference type="SAM" id="MobiDB-lite"/>
    </source>
</evidence>
<name>A0A9P8UIT0_9PEZI</name>
<organism evidence="2 3">
    <name type="scientific">Truncatella angustata</name>
    <dbReference type="NCBI Taxonomy" id="152316"/>
    <lineage>
        <taxon>Eukaryota</taxon>
        <taxon>Fungi</taxon>
        <taxon>Dikarya</taxon>
        <taxon>Ascomycota</taxon>
        <taxon>Pezizomycotina</taxon>
        <taxon>Sordariomycetes</taxon>
        <taxon>Xylariomycetidae</taxon>
        <taxon>Amphisphaeriales</taxon>
        <taxon>Sporocadaceae</taxon>
        <taxon>Truncatella</taxon>
    </lineage>
</organism>
<accession>A0A9P8UIT0</accession>
<feature type="region of interest" description="Disordered" evidence="1">
    <location>
        <begin position="220"/>
        <end position="270"/>
    </location>
</feature>
<comment type="caution">
    <text evidence="2">The sequence shown here is derived from an EMBL/GenBank/DDBJ whole genome shotgun (WGS) entry which is preliminary data.</text>
</comment>
<dbReference type="RefSeq" id="XP_045957112.1">
    <property type="nucleotide sequence ID" value="XM_046109204.1"/>
</dbReference>
<protein>
    <submittedName>
        <fullName evidence="2">Uncharacterized protein</fullName>
    </submittedName>
</protein>
<reference evidence="2" key="1">
    <citation type="journal article" date="2021" name="Nat. Commun.">
        <title>Genetic determinants of endophytism in the Arabidopsis root mycobiome.</title>
        <authorList>
            <person name="Mesny F."/>
            <person name="Miyauchi S."/>
            <person name="Thiergart T."/>
            <person name="Pickel B."/>
            <person name="Atanasova L."/>
            <person name="Karlsson M."/>
            <person name="Huettel B."/>
            <person name="Barry K.W."/>
            <person name="Haridas S."/>
            <person name="Chen C."/>
            <person name="Bauer D."/>
            <person name="Andreopoulos W."/>
            <person name="Pangilinan J."/>
            <person name="LaButti K."/>
            <person name="Riley R."/>
            <person name="Lipzen A."/>
            <person name="Clum A."/>
            <person name="Drula E."/>
            <person name="Henrissat B."/>
            <person name="Kohler A."/>
            <person name="Grigoriev I.V."/>
            <person name="Martin F.M."/>
            <person name="Hacquard S."/>
        </authorList>
    </citation>
    <scope>NUCLEOTIDE SEQUENCE</scope>
    <source>
        <strain evidence="2">MPI-SDFR-AT-0073</strain>
    </source>
</reference>
<evidence type="ECO:0000313" key="2">
    <source>
        <dbReference type="EMBL" id="KAH6652835.1"/>
    </source>
</evidence>
<keyword evidence="3" id="KW-1185">Reference proteome</keyword>
<sequence>MTLPSEPTQFALTWSTCHFRQAESSKGSSNGGSDCDPFHLDRYRGYFQAQEQDQPKAPTQEVLLEHEPEVQQMTPEAKKSVKSFLSSESGGSDPFYLEKYRRHFCSNPRHLASKMPSFSIYKINNEVADEGVRCNTAQANGIMNSQRVVLPINIPVQQTGTRAITHNEEQRAGEADVNRYAASPSVHNNNDNENNHEVGRINIEQGGEGASREALAEPEIFPMDKSETPTIRHLVTQSGGRNRTYTDHNSPMRRSNSSANNWPSSGLGEPLEPLNPLGALEPILPPILPPTPDHRLSLYYLEQWLEASASQAEES</sequence>
<dbReference type="EMBL" id="JAGPXC010000005">
    <property type="protein sequence ID" value="KAH6652835.1"/>
    <property type="molecule type" value="Genomic_DNA"/>
</dbReference>
<proteinExistence type="predicted"/>
<feature type="compositionally biased region" description="Polar residues" evidence="1">
    <location>
        <begin position="235"/>
        <end position="264"/>
    </location>
</feature>
<evidence type="ECO:0000313" key="3">
    <source>
        <dbReference type="Proteomes" id="UP000758603"/>
    </source>
</evidence>